<evidence type="ECO:0000313" key="2">
    <source>
        <dbReference type="Proteomes" id="UP001185092"/>
    </source>
</evidence>
<dbReference type="RefSeq" id="WP_309937909.1">
    <property type="nucleotide sequence ID" value="NZ_AP025305.1"/>
</dbReference>
<protein>
    <submittedName>
        <fullName evidence="1">Uncharacterized protein</fullName>
    </submittedName>
</protein>
<comment type="caution">
    <text evidence="1">The sequence shown here is derived from an EMBL/GenBank/DDBJ whole genome shotgun (WGS) entry which is preliminary data.</text>
</comment>
<sequence length="275" mass="31423">MENFARYRLYLLLPVLAIISSCRDTYRLDAQIPITEVILKMSPNYENLLSDSLPVSYVVIGHGVDSLNLNDDTMIRVPVKYDESSNEYIGELFTPTGASYFTHAMLTDSNGLILAFVPHWSLPVAEEVIRPMLIPIRRSINRVYQESMEVVPNLVDANGQYLTGVMDMLQLGVISFYSLSFDDKKGEWVMESGRLKITISDSGKLLYDSNIAKIATFFFPKNERLKIEFTPSDPNLAVKEALLRRNGQEVLIDYNGNLNQRFMHDDYIRFNLETK</sequence>
<proteinExistence type="predicted"/>
<dbReference type="AlphaFoldDB" id="A0AAE4BS19"/>
<dbReference type="EMBL" id="JAVDQD010000001">
    <property type="protein sequence ID" value="MDR6238420.1"/>
    <property type="molecule type" value="Genomic_DNA"/>
</dbReference>
<dbReference type="Proteomes" id="UP001185092">
    <property type="component" value="Unassembled WGS sequence"/>
</dbReference>
<evidence type="ECO:0000313" key="1">
    <source>
        <dbReference type="EMBL" id="MDR6238420.1"/>
    </source>
</evidence>
<accession>A0AAE4BS19</accession>
<reference evidence="1" key="1">
    <citation type="submission" date="2023-07" db="EMBL/GenBank/DDBJ databases">
        <title>Genomic Encyclopedia of Type Strains, Phase IV (KMG-IV): sequencing the most valuable type-strain genomes for metagenomic binning, comparative biology and taxonomic classification.</title>
        <authorList>
            <person name="Goeker M."/>
        </authorList>
    </citation>
    <scope>NUCLEOTIDE SEQUENCE</scope>
    <source>
        <strain evidence="1">DSM 26174</strain>
    </source>
</reference>
<name>A0AAE4BS19_9BACT</name>
<gene>
    <name evidence="1" type="ORF">HNQ88_001396</name>
</gene>
<organism evidence="1 2">
    <name type="scientific">Aureibacter tunicatorum</name>
    <dbReference type="NCBI Taxonomy" id="866807"/>
    <lineage>
        <taxon>Bacteria</taxon>
        <taxon>Pseudomonadati</taxon>
        <taxon>Bacteroidota</taxon>
        <taxon>Cytophagia</taxon>
        <taxon>Cytophagales</taxon>
        <taxon>Persicobacteraceae</taxon>
        <taxon>Aureibacter</taxon>
    </lineage>
</organism>
<keyword evidence="2" id="KW-1185">Reference proteome</keyword>
<dbReference type="PROSITE" id="PS51257">
    <property type="entry name" value="PROKAR_LIPOPROTEIN"/>
    <property type="match status" value="1"/>
</dbReference>